<feature type="transmembrane region" description="Helical" evidence="1">
    <location>
        <begin position="247"/>
        <end position="267"/>
    </location>
</feature>
<keyword evidence="1" id="KW-1133">Transmembrane helix</keyword>
<dbReference type="Pfam" id="PF00535">
    <property type="entry name" value="Glycos_transf_2"/>
    <property type="match status" value="1"/>
</dbReference>
<dbReference type="CDD" id="cd02511">
    <property type="entry name" value="Beta4Glucosyltransferase"/>
    <property type="match status" value="1"/>
</dbReference>
<reference evidence="3 4" key="1">
    <citation type="journal article" date="2015" name="Nature">
        <title>rRNA introns, odd ribosomes, and small enigmatic genomes across a large radiation of phyla.</title>
        <authorList>
            <person name="Brown C.T."/>
            <person name="Hug L.A."/>
            <person name="Thomas B.C."/>
            <person name="Sharon I."/>
            <person name="Castelle C.J."/>
            <person name="Singh A."/>
            <person name="Wilkins M.J."/>
            <person name="Williams K.H."/>
            <person name="Banfield J.F."/>
        </authorList>
    </citation>
    <scope>NUCLEOTIDE SEQUENCE [LARGE SCALE GENOMIC DNA]</scope>
</reference>
<proteinExistence type="predicted"/>
<evidence type="ECO:0000313" key="4">
    <source>
        <dbReference type="Proteomes" id="UP000034081"/>
    </source>
</evidence>
<comment type="caution">
    <text evidence="3">The sequence shown here is derived from an EMBL/GenBank/DDBJ whole genome shotgun (WGS) entry which is preliminary data.</text>
</comment>
<dbReference type="InterPro" id="IPR001173">
    <property type="entry name" value="Glyco_trans_2-like"/>
</dbReference>
<dbReference type="PANTHER" id="PTHR43630">
    <property type="entry name" value="POLY-BETA-1,6-N-ACETYL-D-GLUCOSAMINE SYNTHASE"/>
    <property type="match status" value="1"/>
</dbReference>
<accession>A0A0G0L5A3</accession>
<protein>
    <submittedName>
        <fullName evidence="3">Lipopolysaccharide biosynthesis glycosyltransferase</fullName>
    </submittedName>
</protein>
<feature type="transmembrane region" description="Helical" evidence="1">
    <location>
        <begin position="279"/>
        <end position="297"/>
    </location>
</feature>
<dbReference type="PANTHER" id="PTHR43630:SF2">
    <property type="entry name" value="GLYCOSYLTRANSFERASE"/>
    <property type="match status" value="1"/>
</dbReference>
<name>A0A0G0L5A3_9BACT</name>
<gene>
    <name evidence="3" type="ORF">UT08_C0001G0063</name>
</gene>
<evidence type="ECO:0000313" key="3">
    <source>
        <dbReference type="EMBL" id="KKQ86197.1"/>
    </source>
</evidence>
<dbReference type="InterPro" id="IPR029044">
    <property type="entry name" value="Nucleotide-diphossugar_trans"/>
</dbReference>
<keyword evidence="1" id="KW-0812">Transmembrane</keyword>
<evidence type="ECO:0000256" key="1">
    <source>
        <dbReference type="SAM" id="Phobius"/>
    </source>
</evidence>
<sequence>MSNKVTLSVVLATLNEEHNIGACLNSVKHIADEIVVVDEGSSDRTREIAKSFGTTVYEVRHEPIFHVTKQKAIDKAKGDWILQLDADERVTDELAKEIVEVINSSNEELLKRVLLLPATGYRIPDTDKLSLFRRHQRLIEQREGSLGKKTGQVVAFFIPRVNYFLRKPLIHAGVYPDGVIRLFKKGKARLPGKSVHELMEVDGEIGWLFNNLEHHESPTLRRYLDRMNRYTDLQAKELKEKNTPRNYWYLIKYSFLLPISYFLLLYLRHKGFLDGMRGFLWVFFSASHYPIAYFKYYQSFRG</sequence>
<dbReference type="GO" id="GO:0016740">
    <property type="term" value="F:transferase activity"/>
    <property type="evidence" value="ECO:0007669"/>
    <property type="project" value="UniProtKB-KW"/>
</dbReference>
<evidence type="ECO:0000259" key="2">
    <source>
        <dbReference type="Pfam" id="PF00535"/>
    </source>
</evidence>
<feature type="domain" description="Glycosyltransferase 2-like" evidence="2">
    <location>
        <begin position="8"/>
        <end position="106"/>
    </location>
</feature>
<dbReference type="SUPFAM" id="SSF53448">
    <property type="entry name" value="Nucleotide-diphospho-sugar transferases"/>
    <property type="match status" value="1"/>
</dbReference>
<keyword evidence="3" id="KW-0808">Transferase</keyword>
<organism evidence="3 4">
    <name type="scientific">Candidatus Woesebacteria bacterium GW2011_GWB1_38_8</name>
    <dbReference type="NCBI Taxonomy" id="1618570"/>
    <lineage>
        <taxon>Bacteria</taxon>
        <taxon>Candidatus Woeseibacteriota</taxon>
    </lineage>
</organism>
<dbReference type="AlphaFoldDB" id="A0A0G0L5A3"/>
<dbReference type="EMBL" id="LBVL01000001">
    <property type="protein sequence ID" value="KKQ86197.1"/>
    <property type="molecule type" value="Genomic_DNA"/>
</dbReference>
<dbReference type="Proteomes" id="UP000034081">
    <property type="component" value="Unassembled WGS sequence"/>
</dbReference>
<dbReference type="Gene3D" id="3.90.550.10">
    <property type="entry name" value="Spore Coat Polysaccharide Biosynthesis Protein SpsA, Chain A"/>
    <property type="match status" value="1"/>
</dbReference>
<dbReference type="STRING" id="1618570.UT08_C0001G0063"/>
<keyword evidence="1" id="KW-0472">Membrane</keyword>